<evidence type="ECO:0000256" key="4">
    <source>
        <dbReference type="ARBA" id="ARBA00023125"/>
    </source>
</evidence>
<evidence type="ECO:0000313" key="8">
    <source>
        <dbReference type="EMBL" id="OUP62000.1"/>
    </source>
</evidence>
<evidence type="ECO:0000259" key="7">
    <source>
        <dbReference type="PROSITE" id="PS51000"/>
    </source>
</evidence>
<dbReference type="InterPro" id="IPR037171">
    <property type="entry name" value="NagB/RpiA_transferase-like"/>
</dbReference>
<dbReference type="PROSITE" id="PS00894">
    <property type="entry name" value="HTH_DEOR_1"/>
    <property type="match status" value="1"/>
</dbReference>
<dbReference type="InterPro" id="IPR036388">
    <property type="entry name" value="WH-like_DNA-bd_sf"/>
</dbReference>
<dbReference type="InterPro" id="IPR001034">
    <property type="entry name" value="DeoR_HTH"/>
</dbReference>
<dbReference type="AlphaFoldDB" id="A0A1Y4M1E8"/>
<dbReference type="InterPro" id="IPR018356">
    <property type="entry name" value="Tscrpt_reg_HTH_DeoR_CS"/>
</dbReference>
<organism evidence="8 9">
    <name type="scientific">Faecalitalea cylindroides</name>
    <dbReference type="NCBI Taxonomy" id="39483"/>
    <lineage>
        <taxon>Bacteria</taxon>
        <taxon>Bacillati</taxon>
        <taxon>Bacillota</taxon>
        <taxon>Erysipelotrichia</taxon>
        <taxon>Erysipelotrichales</taxon>
        <taxon>Erysipelotrichaceae</taxon>
        <taxon>Faecalitalea</taxon>
    </lineage>
</organism>
<evidence type="ECO:0000256" key="6">
    <source>
        <dbReference type="ARBA" id="ARBA00024937"/>
    </source>
</evidence>
<dbReference type="PROSITE" id="PS51000">
    <property type="entry name" value="HTH_DEOR_2"/>
    <property type="match status" value="1"/>
</dbReference>
<keyword evidence="2" id="KW-0678">Repressor</keyword>
<reference evidence="9" key="1">
    <citation type="submission" date="2017-04" db="EMBL/GenBank/DDBJ databases">
        <title>Function of individual gut microbiota members based on whole genome sequencing of pure cultures obtained from chicken caecum.</title>
        <authorList>
            <person name="Medvecky M."/>
            <person name="Cejkova D."/>
            <person name="Polansky O."/>
            <person name="Karasova D."/>
            <person name="Kubasova T."/>
            <person name="Cizek A."/>
            <person name="Rychlik I."/>
        </authorList>
    </citation>
    <scope>NUCLEOTIDE SEQUENCE [LARGE SCALE GENOMIC DNA]</scope>
    <source>
        <strain evidence="9">An178</strain>
    </source>
</reference>
<dbReference type="InterPro" id="IPR014036">
    <property type="entry name" value="DeoR-like_C"/>
</dbReference>
<dbReference type="Proteomes" id="UP000195447">
    <property type="component" value="Unassembled WGS sequence"/>
</dbReference>
<dbReference type="SUPFAM" id="SSF46785">
    <property type="entry name" value="Winged helix' DNA-binding domain"/>
    <property type="match status" value="1"/>
</dbReference>
<evidence type="ECO:0000256" key="5">
    <source>
        <dbReference type="ARBA" id="ARBA00023163"/>
    </source>
</evidence>
<dbReference type="Pfam" id="PF00455">
    <property type="entry name" value="DeoRC"/>
    <property type="match status" value="1"/>
</dbReference>
<evidence type="ECO:0000256" key="2">
    <source>
        <dbReference type="ARBA" id="ARBA00022491"/>
    </source>
</evidence>
<feature type="domain" description="HTH deoR-type" evidence="7">
    <location>
        <begin position="5"/>
        <end position="60"/>
    </location>
</feature>
<evidence type="ECO:0000256" key="3">
    <source>
        <dbReference type="ARBA" id="ARBA00023015"/>
    </source>
</evidence>
<evidence type="ECO:0000256" key="1">
    <source>
        <dbReference type="ARBA" id="ARBA00021390"/>
    </source>
</evidence>
<dbReference type="Gene3D" id="3.40.50.1360">
    <property type="match status" value="1"/>
</dbReference>
<dbReference type="InterPro" id="IPR050313">
    <property type="entry name" value="Carb_Metab_HTH_regulators"/>
</dbReference>
<dbReference type="PANTHER" id="PTHR30363">
    <property type="entry name" value="HTH-TYPE TRANSCRIPTIONAL REGULATOR SRLR-RELATED"/>
    <property type="match status" value="1"/>
</dbReference>
<comment type="caution">
    <text evidence="8">The sequence shown here is derived from an EMBL/GenBank/DDBJ whole genome shotgun (WGS) entry which is preliminary data.</text>
</comment>
<protein>
    <recommendedName>
        <fullName evidence="1">Lactose phosphotransferase system repressor</fullName>
    </recommendedName>
</protein>
<dbReference type="SUPFAM" id="SSF100950">
    <property type="entry name" value="NagB/RpiA/CoA transferase-like"/>
    <property type="match status" value="1"/>
</dbReference>
<dbReference type="SMART" id="SM00420">
    <property type="entry name" value="HTH_DEOR"/>
    <property type="match status" value="1"/>
</dbReference>
<dbReference type="InterPro" id="IPR036390">
    <property type="entry name" value="WH_DNA-bd_sf"/>
</dbReference>
<dbReference type="Gene3D" id="1.10.10.10">
    <property type="entry name" value="Winged helix-like DNA-binding domain superfamily/Winged helix DNA-binding domain"/>
    <property type="match status" value="1"/>
</dbReference>
<dbReference type="EMBL" id="NFKM01000001">
    <property type="protein sequence ID" value="OUP62000.1"/>
    <property type="molecule type" value="Genomic_DNA"/>
</dbReference>
<gene>
    <name evidence="8" type="ORF">B5F14_01035</name>
</gene>
<sequence length="255" mass="28540">MSKSSLSRQNNIYQAILSKGRIYVSELSKNFHVSSETIRKDLDILERQGLILKKHGYAEIMNDYFQLPLNVKITEHTLAKQAIAKKALEYIKDNSMIFLDPGSTTLALAKYLPLKKGLTIVTNSLAIAQLVSDMKHDLIFTGGRLQKKGKAFIGAFTANNIDAIQIDTAFMGCDGFLNTDGPTTFSFEEVLIKQHVIKKASQKILLCDASKFEKTGTYTFASFKDYDVLITNPVSNKEKELVKDVKEVIYVNADQ</sequence>
<dbReference type="GO" id="GO:0003677">
    <property type="term" value="F:DNA binding"/>
    <property type="evidence" value="ECO:0007669"/>
    <property type="project" value="UniProtKB-KW"/>
</dbReference>
<dbReference type="RefSeq" id="WP_087158042.1">
    <property type="nucleotide sequence ID" value="NZ_NFKM01000001.1"/>
</dbReference>
<accession>A0A1Y4M1E8</accession>
<keyword evidence="9" id="KW-1185">Reference proteome</keyword>
<name>A0A1Y4M1E8_9FIRM</name>
<dbReference type="GO" id="GO:0003700">
    <property type="term" value="F:DNA-binding transcription factor activity"/>
    <property type="evidence" value="ECO:0007669"/>
    <property type="project" value="InterPro"/>
</dbReference>
<dbReference type="PRINTS" id="PR00037">
    <property type="entry name" value="HTHLACR"/>
</dbReference>
<keyword evidence="4" id="KW-0238">DNA-binding</keyword>
<dbReference type="SMART" id="SM01134">
    <property type="entry name" value="DeoRC"/>
    <property type="match status" value="1"/>
</dbReference>
<keyword evidence="3" id="KW-0805">Transcription regulation</keyword>
<evidence type="ECO:0000313" key="9">
    <source>
        <dbReference type="Proteomes" id="UP000195447"/>
    </source>
</evidence>
<proteinExistence type="predicted"/>
<comment type="function">
    <text evidence="6">Repressor of the lactose catabolism operon. Galactose-6-phosphate is the inducer.</text>
</comment>
<keyword evidence="5" id="KW-0804">Transcription</keyword>
<dbReference type="PANTHER" id="PTHR30363:SF4">
    <property type="entry name" value="GLYCEROL-3-PHOSPHATE REGULON REPRESSOR"/>
    <property type="match status" value="1"/>
</dbReference>
<dbReference type="Pfam" id="PF08220">
    <property type="entry name" value="HTH_DeoR"/>
    <property type="match status" value="1"/>
</dbReference>